<dbReference type="InterPro" id="IPR019587">
    <property type="entry name" value="Polyketide_cyclase/dehydratase"/>
</dbReference>
<dbReference type="Gene3D" id="3.30.530.20">
    <property type="match status" value="1"/>
</dbReference>
<dbReference type="EMBL" id="PJRQ01000040">
    <property type="protein sequence ID" value="PLR09234.1"/>
    <property type="molecule type" value="Genomic_DNA"/>
</dbReference>
<dbReference type="Proteomes" id="UP000234483">
    <property type="component" value="Unassembled WGS sequence"/>
</dbReference>
<sequence length="158" mass="17576">MAIVIEVESEIQATVDRVWTVIAAFERYGRWHPTREIIGPAEPNARLTIRVGPDPAQRWEAPARLTVFEPGRRMTIQTGGGLFGRVFETVLLEPVTQGTRLVLIAVVPFWTGWINGGRQRYESEARELYQQVGKALAVEAGRSPPCQRAGLGGNRGRL</sequence>
<dbReference type="InterPro" id="IPR023393">
    <property type="entry name" value="START-like_dom_sf"/>
</dbReference>
<reference evidence="1 2" key="1">
    <citation type="submission" date="2017-12" db="EMBL/GenBank/DDBJ databases">
        <title>The genome sequence of Caulobacter flavus CGMCC1 15093.</title>
        <authorList>
            <person name="Gao J."/>
            <person name="Mao X."/>
            <person name="Sun J."/>
        </authorList>
    </citation>
    <scope>NUCLEOTIDE SEQUENCE [LARGE SCALE GENOMIC DNA]</scope>
    <source>
        <strain evidence="1 2">CGMCC1 15093</strain>
    </source>
</reference>
<organism evidence="1 2">
    <name type="scientific">Caulobacter flavus</name>
    <dbReference type="NCBI Taxonomy" id="1679497"/>
    <lineage>
        <taxon>Bacteria</taxon>
        <taxon>Pseudomonadati</taxon>
        <taxon>Pseudomonadota</taxon>
        <taxon>Alphaproteobacteria</taxon>
        <taxon>Caulobacterales</taxon>
        <taxon>Caulobacteraceae</taxon>
        <taxon>Caulobacter</taxon>
    </lineage>
</organism>
<dbReference type="AlphaFoldDB" id="A0A2N5CQ06"/>
<gene>
    <name evidence="1" type="ORF">CFHF_19040</name>
</gene>
<accession>A0A2N5CQ06</accession>
<evidence type="ECO:0000313" key="1">
    <source>
        <dbReference type="EMBL" id="PLR09234.1"/>
    </source>
</evidence>
<comment type="caution">
    <text evidence="1">The sequence shown here is derived from an EMBL/GenBank/DDBJ whole genome shotgun (WGS) entry which is preliminary data.</text>
</comment>
<dbReference type="SUPFAM" id="SSF55961">
    <property type="entry name" value="Bet v1-like"/>
    <property type="match status" value="1"/>
</dbReference>
<name>A0A2N5CQ06_9CAUL</name>
<dbReference type="Pfam" id="PF10604">
    <property type="entry name" value="Polyketide_cyc2"/>
    <property type="match status" value="1"/>
</dbReference>
<proteinExistence type="predicted"/>
<dbReference type="RefSeq" id="WP_062096046.1">
    <property type="nucleotide sequence ID" value="NZ_PJRQ01000040.1"/>
</dbReference>
<evidence type="ECO:0000313" key="2">
    <source>
        <dbReference type="Proteomes" id="UP000234483"/>
    </source>
</evidence>
<protein>
    <recommendedName>
        <fullName evidence="3">SRPBCC domain-containing protein</fullName>
    </recommendedName>
</protein>
<evidence type="ECO:0008006" key="3">
    <source>
        <dbReference type="Google" id="ProtNLM"/>
    </source>
</evidence>